<dbReference type="NCBIfam" id="NF004363">
    <property type="entry name" value="PRK05738.2-4"/>
    <property type="match status" value="1"/>
</dbReference>
<dbReference type="GO" id="GO:0006412">
    <property type="term" value="P:translation"/>
    <property type="evidence" value="ECO:0007669"/>
    <property type="project" value="UniProtKB-UniRule"/>
</dbReference>
<dbReference type="HAMAP" id="MF_01369_B">
    <property type="entry name" value="Ribosomal_uL23_B"/>
    <property type="match status" value="1"/>
</dbReference>
<evidence type="ECO:0000256" key="4">
    <source>
        <dbReference type="HAMAP-Rule" id="MF_01369"/>
    </source>
</evidence>
<dbReference type="GO" id="GO:0019843">
    <property type="term" value="F:rRNA binding"/>
    <property type="evidence" value="ECO:0007669"/>
    <property type="project" value="UniProtKB-UniRule"/>
</dbReference>
<comment type="function">
    <text evidence="4">One of the early assembly proteins it binds 23S rRNA. One of the proteins that surrounds the polypeptide exit tunnel on the outside of the ribosome. Forms the main docking site for trigger factor binding to the ribosome.</text>
</comment>
<evidence type="ECO:0000256" key="5">
    <source>
        <dbReference type="SAM" id="MobiDB-lite"/>
    </source>
</evidence>
<feature type="region of interest" description="Disordered" evidence="5">
    <location>
        <begin position="91"/>
        <end position="113"/>
    </location>
</feature>
<protein>
    <recommendedName>
        <fullName evidence="4">Large ribosomal subunit protein uL23</fullName>
    </recommendedName>
</protein>
<sequence length="113" mass="13056">MNRPIITEKSLGLASRGWYTFAVDKHARKEEVAKEIEKMYHVNVRSVRMVAMHGKVRRAGKKMMRIRKADWKKAIALLKSGQHIDAFEVTSKEEEKKAEKIRPKADQPLAENV</sequence>
<dbReference type="InterPro" id="IPR012678">
    <property type="entry name" value="Ribosomal_uL23/eL15/eS24_sf"/>
</dbReference>
<dbReference type="GO" id="GO:0003735">
    <property type="term" value="F:structural constituent of ribosome"/>
    <property type="evidence" value="ECO:0007669"/>
    <property type="project" value="InterPro"/>
</dbReference>
<dbReference type="Gene3D" id="3.30.70.330">
    <property type="match status" value="1"/>
</dbReference>
<evidence type="ECO:0000256" key="1">
    <source>
        <dbReference type="ARBA" id="ARBA00006700"/>
    </source>
</evidence>
<evidence type="ECO:0000313" key="7">
    <source>
        <dbReference type="Proteomes" id="UP000034588"/>
    </source>
</evidence>
<keyword evidence="4" id="KW-0694">RNA-binding</keyword>
<accession>A0A0G1YYI8</accession>
<comment type="subunit">
    <text evidence="4">Part of the 50S ribosomal subunit. Contacts protein L29, and trigger factor when it is bound to the ribosome.</text>
</comment>
<dbReference type="AlphaFoldDB" id="A0A0G1YYI8"/>
<evidence type="ECO:0000256" key="2">
    <source>
        <dbReference type="ARBA" id="ARBA00022980"/>
    </source>
</evidence>
<dbReference type="SUPFAM" id="SSF54189">
    <property type="entry name" value="Ribosomal proteins S24e, L23 and L15e"/>
    <property type="match status" value="1"/>
</dbReference>
<comment type="caution">
    <text evidence="6">The sequence shown here is derived from an EMBL/GenBank/DDBJ whole genome shotgun (WGS) entry which is preliminary data.</text>
</comment>
<keyword evidence="4" id="KW-0699">rRNA-binding</keyword>
<keyword evidence="2 4" id="KW-0689">Ribosomal protein</keyword>
<name>A0A0G1YYI8_9BACT</name>
<feature type="compositionally biased region" description="Basic and acidic residues" evidence="5">
    <location>
        <begin position="91"/>
        <end position="105"/>
    </location>
</feature>
<evidence type="ECO:0000313" key="6">
    <source>
        <dbReference type="EMBL" id="KKW11434.1"/>
    </source>
</evidence>
<gene>
    <name evidence="4" type="primary">rplW</name>
    <name evidence="6" type="ORF">UY48_C0019G0015</name>
</gene>
<dbReference type="PANTHER" id="PTHR12059:SF5">
    <property type="entry name" value="LARGE RIBOSOMAL SUBUNIT PROTEIN UL23M"/>
    <property type="match status" value="1"/>
</dbReference>
<dbReference type="InterPro" id="IPR013025">
    <property type="entry name" value="Ribosomal_uL23-like"/>
</dbReference>
<dbReference type="EMBL" id="LCQD01000019">
    <property type="protein sequence ID" value="KKW11434.1"/>
    <property type="molecule type" value="Genomic_DNA"/>
</dbReference>
<dbReference type="Proteomes" id="UP000034588">
    <property type="component" value="Unassembled WGS sequence"/>
</dbReference>
<dbReference type="Pfam" id="PF00276">
    <property type="entry name" value="Ribosomal_L23"/>
    <property type="match status" value="1"/>
</dbReference>
<dbReference type="InterPro" id="IPR012677">
    <property type="entry name" value="Nucleotide-bd_a/b_plait_sf"/>
</dbReference>
<keyword evidence="3 4" id="KW-0687">Ribonucleoprotein</keyword>
<evidence type="ECO:0000256" key="3">
    <source>
        <dbReference type="ARBA" id="ARBA00023274"/>
    </source>
</evidence>
<reference evidence="6 7" key="1">
    <citation type="journal article" date="2015" name="Nature">
        <title>rRNA introns, odd ribosomes, and small enigmatic genomes across a large radiation of phyla.</title>
        <authorList>
            <person name="Brown C.T."/>
            <person name="Hug L.A."/>
            <person name="Thomas B.C."/>
            <person name="Sharon I."/>
            <person name="Castelle C.J."/>
            <person name="Singh A."/>
            <person name="Wilkins M.J."/>
            <person name="Williams K.H."/>
            <person name="Banfield J.F."/>
        </authorList>
    </citation>
    <scope>NUCLEOTIDE SEQUENCE [LARGE SCALE GENOMIC DNA]</scope>
</reference>
<dbReference type="GO" id="GO:0005840">
    <property type="term" value="C:ribosome"/>
    <property type="evidence" value="ECO:0007669"/>
    <property type="project" value="UniProtKB-KW"/>
</dbReference>
<proteinExistence type="inferred from homology"/>
<dbReference type="GO" id="GO:1990904">
    <property type="term" value="C:ribonucleoprotein complex"/>
    <property type="evidence" value="ECO:0007669"/>
    <property type="project" value="UniProtKB-KW"/>
</dbReference>
<comment type="similarity">
    <text evidence="1 4">Belongs to the universal ribosomal protein uL23 family.</text>
</comment>
<organism evidence="6 7">
    <name type="scientific">Candidatus Gottesmanbacteria bacterium GW2011_GWB1_49_7</name>
    <dbReference type="NCBI Taxonomy" id="1618448"/>
    <lineage>
        <taxon>Bacteria</taxon>
        <taxon>Candidatus Gottesmaniibacteriota</taxon>
    </lineage>
</organism>
<dbReference type="PANTHER" id="PTHR12059">
    <property type="entry name" value="RIBOSOMAL PROTEIN L23-RELATED"/>
    <property type="match status" value="1"/>
</dbReference>